<evidence type="ECO:0000313" key="6">
    <source>
        <dbReference type="EMBL" id="QDT58237.1"/>
    </source>
</evidence>
<dbReference type="EMBL" id="CP036272">
    <property type="protein sequence ID" value="QDT58237.1"/>
    <property type="molecule type" value="Genomic_DNA"/>
</dbReference>
<dbReference type="SUPFAM" id="SSF51419">
    <property type="entry name" value="PLP-binding barrel"/>
    <property type="match status" value="1"/>
</dbReference>
<keyword evidence="7" id="KW-1185">Reference proteome</keyword>
<evidence type="ECO:0000256" key="1">
    <source>
        <dbReference type="ARBA" id="ARBA00022898"/>
    </source>
</evidence>
<accession>A0A517SQ39</accession>
<evidence type="ECO:0000313" key="7">
    <source>
        <dbReference type="Proteomes" id="UP000315003"/>
    </source>
</evidence>
<gene>
    <name evidence="6" type="ORF">SV7mr_07260</name>
</gene>
<dbReference type="Proteomes" id="UP000315003">
    <property type="component" value="Chromosome"/>
</dbReference>
<dbReference type="InterPro" id="IPR029066">
    <property type="entry name" value="PLP-binding_barrel"/>
</dbReference>
<comment type="similarity">
    <text evidence="2 4">Belongs to the pyridoxal phosphate-binding protein YggS/PROSC family.</text>
</comment>
<feature type="domain" description="Alanine racemase N-terminal" evidence="5">
    <location>
        <begin position="17"/>
        <end position="231"/>
    </location>
</feature>
<dbReference type="CDD" id="cd00635">
    <property type="entry name" value="PLPDE_III_YBL036c_like"/>
    <property type="match status" value="1"/>
</dbReference>
<protein>
    <recommendedName>
        <fullName evidence="2">Pyridoxal phosphate homeostasis protein</fullName>
        <shortName evidence="2">PLP homeostasis protein</shortName>
    </recommendedName>
</protein>
<dbReference type="RefSeq" id="WP_145269245.1">
    <property type="nucleotide sequence ID" value="NZ_CP036272.1"/>
</dbReference>
<keyword evidence="1 2" id="KW-0663">Pyridoxal phosphate</keyword>
<name>A0A517SQ39_9BACT</name>
<evidence type="ECO:0000256" key="4">
    <source>
        <dbReference type="RuleBase" id="RU004514"/>
    </source>
</evidence>
<dbReference type="PANTHER" id="PTHR10146:SF14">
    <property type="entry name" value="PYRIDOXAL PHOSPHATE HOMEOSTASIS PROTEIN"/>
    <property type="match status" value="1"/>
</dbReference>
<evidence type="ECO:0000259" key="5">
    <source>
        <dbReference type="Pfam" id="PF01168"/>
    </source>
</evidence>
<proteinExistence type="inferred from homology"/>
<dbReference type="HAMAP" id="MF_02087">
    <property type="entry name" value="PLP_homeostasis"/>
    <property type="match status" value="1"/>
</dbReference>
<dbReference type="AlphaFoldDB" id="A0A517SQ39"/>
<dbReference type="OrthoDB" id="9804072at2"/>
<evidence type="ECO:0000256" key="2">
    <source>
        <dbReference type="HAMAP-Rule" id="MF_02087"/>
    </source>
</evidence>
<dbReference type="NCBIfam" id="TIGR00044">
    <property type="entry name" value="YggS family pyridoxal phosphate-dependent enzyme"/>
    <property type="match status" value="1"/>
</dbReference>
<feature type="modified residue" description="N6-(pyridoxal phosphate)lysine" evidence="2 3">
    <location>
        <position position="43"/>
    </location>
</feature>
<evidence type="ECO:0000256" key="3">
    <source>
        <dbReference type="PIRSR" id="PIRSR004848-1"/>
    </source>
</evidence>
<comment type="cofactor">
    <cofactor evidence="3">
        <name>pyridoxal 5'-phosphate</name>
        <dbReference type="ChEBI" id="CHEBI:597326"/>
    </cofactor>
</comment>
<dbReference type="Pfam" id="PF01168">
    <property type="entry name" value="Ala_racemase_N"/>
    <property type="match status" value="1"/>
</dbReference>
<dbReference type="InterPro" id="IPR001608">
    <property type="entry name" value="Ala_racemase_N"/>
</dbReference>
<comment type="function">
    <text evidence="2">Pyridoxal 5'-phosphate (PLP)-binding protein, which is involved in PLP homeostasis.</text>
</comment>
<dbReference type="Gene3D" id="3.20.20.10">
    <property type="entry name" value="Alanine racemase"/>
    <property type="match status" value="1"/>
</dbReference>
<dbReference type="PANTHER" id="PTHR10146">
    <property type="entry name" value="PROLINE SYNTHETASE CO-TRANSCRIBED BACTERIAL HOMOLOG PROTEIN"/>
    <property type="match status" value="1"/>
</dbReference>
<organism evidence="6 7">
    <name type="scientific">Stieleria bergensis</name>
    <dbReference type="NCBI Taxonomy" id="2528025"/>
    <lineage>
        <taxon>Bacteria</taxon>
        <taxon>Pseudomonadati</taxon>
        <taxon>Planctomycetota</taxon>
        <taxon>Planctomycetia</taxon>
        <taxon>Pirellulales</taxon>
        <taxon>Pirellulaceae</taxon>
        <taxon>Stieleria</taxon>
    </lineage>
</organism>
<dbReference type="InterPro" id="IPR011078">
    <property type="entry name" value="PyrdxlP_homeostasis"/>
</dbReference>
<sequence length="237" mass="25691">MTSQSQSLQQITDNWQHVSANVKAAAKAAGRDPESVTLVGVTKYVDASLAGDLVTAGCHDLGENRPQMLWSKAESLAELGPITWHMIGHVQTNKLRRMLRYRPLIHSVDSPRLLEAIEQESEHQQCTTDVLLEVNISGDAAKTGLAPETVKELLKQSQSQSVRVMGLMAMSGLGSDQNAALQQFQQVAQLRDDLQQSTGIELPELSMGMSGDYEQAIQAGATLVRIGSALFAGLLDR</sequence>
<reference evidence="6 7" key="1">
    <citation type="submission" date="2019-02" db="EMBL/GenBank/DDBJ databases">
        <title>Deep-cultivation of Planctomycetes and their phenomic and genomic characterization uncovers novel biology.</title>
        <authorList>
            <person name="Wiegand S."/>
            <person name="Jogler M."/>
            <person name="Boedeker C."/>
            <person name="Pinto D."/>
            <person name="Vollmers J."/>
            <person name="Rivas-Marin E."/>
            <person name="Kohn T."/>
            <person name="Peeters S.H."/>
            <person name="Heuer A."/>
            <person name="Rast P."/>
            <person name="Oberbeckmann S."/>
            <person name="Bunk B."/>
            <person name="Jeske O."/>
            <person name="Meyerdierks A."/>
            <person name="Storesund J.E."/>
            <person name="Kallscheuer N."/>
            <person name="Luecker S."/>
            <person name="Lage O.M."/>
            <person name="Pohl T."/>
            <person name="Merkel B.J."/>
            <person name="Hornburger P."/>
            <person name="Mueller R.-W."/>
            <person name="Bruemmer F."/>
            <person name="Labrenz M."/>
            <person name="Spormann A.M."/>
            <person name="Op den Camp H."/>
            <person name="Overmann J."/>
            <person name="Amann R."/>
            <person name="Jetten M.S.M."/>
            <person name="Mascher T."/>
            <person name="Medema M.H."/>
            <person name="Devos D.P."/>
            <person name="Kaster A.-K."/>
            <person name="Ovreas L."/>
            <person name="Rohde M."/>
            <person name="Galperin M.Y."/>
            <person name="Jogler C."/>
        </authorList>
    </citation>
    <scope>NUCLEOTIDE SEQUENCE [LARGE SCALE GENOMIC DNA]</scope>
    <source>
        <strain evidence="6 7">SV_7m_r</strain>
    </source>
</reference>
<dbReference type="GO" id="GO:0030170">
    <property type="term" value="F:pyridoxal phosphate binding"/>
    <property type="evidence" value="ECO:0007669"/>
    <property type="project" value="UniProtKB-UniRule"/>
</dbReference>
<dbReference type="PIRSF" id="PIRSF004848">
    <property type="entry name" value="YBL036c_PLPDEIII"/>
    <property type="match status" value="1"/>
</dbReference>